<reference evidence="4 5" key="1">
    <citation type="journal article" date="2013" name="Nature">
        <title>Insights into bilaterian evolution from three spiralian genomes.</title>
        <authorList>
            <person name="Simakov O."/>
            <person name="Marletaz F."/>
            <person name="Cho S.J."/>
            <person name="Edsinger-Gonzales E."/>
            <person name="Havlak P."/>
            <person name="Hellsten U."/>
            <person name="Kuo D.H."/>
            <person name="Larsson T."/>
            <person name="Lv J."/>
            <person name="Arendt D."/>
            <person name="Savage R."/>
            <person name="Osoegawa K."/>
            <person name="de Jong P."/>
            <person name="Grimwood J."/>
            <person name="Chapman J.A."/>
            <person name="Shapiro H."/>
            <person name="Aerts A."/>
            <person name="Otillar R.P."/>
            <person name="Terry A.Y."/>
            <person name="Boore J.L."/>
            <person name="Grigoriev I.V."/>
            <person name="Lindberg D.R."/>
            <person name="Seaver E.C."/>
            <person name="Weisblat D.A."/>
            <person name="Putnam N.H."/>
            <person name="Rokhsar D.S."/>
        </authorList>
    </citation>
    <scope>NUCLEOTIDE SEQUENCE [LARGE SCALE GENOMIC DNA]</scope>
</reference>
<evidence type="ECO:0000256" key="1">
    <source>
        <dbReference type="SAM" id="MobiDB-lite"/>
    </source>
</evidence>
<feature type="transmembrane region" description="Helical" evidence="2">
    <location>
        <begin position="252"/>
        <end position="279"/>
    </location>
</feature>
<feature type="chain" id="PRO_5004718175" description="ZP domain-containing protein" evidence="3">
    <location>
        <begin position="21"/>
        <end position="405"/>
    </location>
</feature>
<evidence type="ECO:0000313" key="5">
    <source>
        <dbReference type="Proteomes" id="UP000030746"/>
    </source>
</evidence>
<feature type="region of interest" description="Disordered" evidence="1">
    <location>
        <begin position="154"/>
        <end position="242"/>
    </location>
</feature>
<gene>
    <name evidence="4" type="ORF">LOTGIDRAFT_154283</name>
</gene>
<dbReference type="KEGG" id="lgi:LOTGIDRAFT_154283"/>
<protein>
    <recommendedName>
        <fullName evidence="6">ZP domain-containing protein</fullName>
    </recommendedName>
</protein>
<keyword evidence="5" id="KW-1185">Reference proteome</keyword>
<keyword evidence="2" id="KW-1133">Transmembrane helix</keyword>
<feature type="compositionally biased region" description="Low complexity" evidence="1">
    <location>
        <begin position="156"/>
        <end position="195"/>
    </location>
</feature>
<dbReference type="GeneID" id="20236260"/>
<sequence>MAWKTYFGFLIILLVKETASEDPCKESPHAVTACETVVDVKRQLFIPINNTIGDGCQCTVELVSITEDPFTDKVETKFLDINECGFNASTELDGVLETLTCDNSLVTKDMETGDEMIYRFTGRSDADVTVCLQIVPQSANSRVNISCADQITDPNTASSTLSLPTTSSTSQTPPSTSTASSTSKSTAPSTSKAPSKVPSTSQAPPPRTAGSLFHTSSSSPEQTTKSTPDDYGVNGPKSTTFKPNADKPDITFIIILIGSCVGGFLLILLIILITWCIIYRRRKKRYEAKKALPNNEADHHSLEGIQFENELFILANKDEGKEDSKQTDANDKPIIYQSPQKCDVSPGDQLPDIVKPSENGVKKVNFDVVCDPIAELPEESVTEFKTDTILMNDAMINTMTGRIQL</sequence>
<keyword evidence="3" id="KW-0732">Signal</keyword>
<feature type="signal peptide" evidence="3">
    <location>
        <begin position="1"/>
        <end position="20"/>
    </location>
</feature>
<dbReference type="AlphaFoldDB" id="V4BKS4"/>
<name>V4BKS4_LOTGI</name>
<dbReference type="OMA" id="KNDCEES"/>
<feature type="compositionally biased region" description="Polar residues" evidence="1">
    <location>
        <begin position="213"/>
        <end position="226"/>
    </location>
</feature>
<dbReference type="HOGENOM" id="CLU_680249_0_0_1"/>
<organism evidence="4 5">
    <name type="scientific">Lottia gigantea</name>
    <name type="common">Giant owl limpet</name>
    <dbReference type="NCBI Taxonomy" id="225164"/>
    <lineage>
        <taxon>Eukaryota</taxon>
        <taxon>Metazoa</taxon>
        <taxon>Spiralia</taxon>
        <taxon>Lophotrochozoa</taxon>
        <taxon>Mollusca</taxon>
        <taxon>Gastropoda</taxon>
        <taxon>Patellogastropoda</taxon>
        <taxon>Lottioidea</taxon>
        <taxon>Lottiidae</taxon>
        <taxon>Lottia</taxon>
    </lineage>
</organism>
<evidence type="ECO:0000256" key="2">
    <source>
        <dbReference type="SAM" id="Phobius"/>
    </source>
</evidence>
<evidence type="ECO:0000256" key="3">
    <source>
        <dbReference type="SAM" id="SignalP"/>
    </source>
</evidence>
<dbReference type="Proteomes" id="UP000030746">
    <property type="component" value="Unassembled WGS sequence"/>
</dbReference>
<dbReference type="EMBL" id="KB202619">
    <property type="protein sequence ID" value="ESO89194.1"/>
    <property type="molecule type" value="Genomic_DNA"/>
</dbReference>
<keyword evidence="2" id="KW-0812">Transmembrane</keyword>
<evidence type="ECO:0000313" key="4">
    <source>
        <dbReference type="EMBL" id="ESO89194.1"/>
    </source>
</evidence>
<dbReference type="RefSeq" id="XP_009060232.1">
    <property type="nucleotide sequence ID" value="XM_009061984.1"/>
</dbReference>
<proteinExistence type="predicted"/>
<keyword evidence="2" id="KW-0472">Membrane</keyword>
<evidence type="ECO:0008006" key="6">
    <source>
        <dbReference type="Google" id="ProtNLM"/>
    </source>
</evidence>
<dbReference type="CTD" id="20236260"/>
<accession>V4BKS4</accession>